<dbReference type="AlphaFoldDB" id="A0A6C0BHY3"/>
<name>A0A6C0BHY3_9ZZZZ</name>
<proteinExistence type="predicted"/>
<sequence>MPPTLFNNELKNKAWSNYQYELDEARSPAEKKAARKEYDAIIADGMRQKEENDKKKAAEPEVRKWEVEEKPSKKEAERIAREEKQRKEHEEKRKVKNAEKAGRKEKKAAEEHEKKVAIATGNIAKLKELNLKKKTAFLKAKGFQTKKCKWEHEKNGCWAHKEGKCPFKHNCNNAKKGGTRKLRR</sequence>
<feature type="compositionally biased region" description="Basic and acidic residues" evidence="1">
    <location>
        <begin position="46"/>
        <end position="113"/>
    </location>
</feature>
<dbReference type="EMBL" id="MN739166">
    <property type="protein sequence ID" value="QHS91955.1"/>
    <property type="molecule type" value="Genomic_DNA"/>
</dbReference>
<organism evidence="2">
    <name type="scientific">viral metagenome</name>
    <dbReference type="NCBI Taxonomy" id="1070528"/>
    <lineage>
        <taxon>unclassified sequences</taxon>
        <taxon>metagenomes</taxon>
        <taxon>organismal metagenomes</taxon>
    </lineage>
</organism>
<feature type="region of interest" description="Disordered" evidence="1">
    <location>
        <begin position="44"/>
        <end position="113"/>
    </location>
</feature>
<protein>
    <submittedName>
        <fullName evidence="2">Uncharacterized protein</fullName>
    </submittedName>
</protein>
<evidence type="ECO:0000313" key="2">
    <source>
        <dbReference type="EMBL" id="QHS91955.1"/>
    </source>
</evidence>
<evidence type="ECO:0000256" key="1">
    <source>
        <dbReference type="SAM" id="MobiDB-lite"/>
    </source>
</evidence>
<reference evidence="2" key="1">
    <citation type="journal article" date="2020" name="Nature">
        <title>Giant virus diversity and host interactions through global metagenomics.</title>
        <authorList>
            <person name="Schulz F."/>
            <person name="Roux S."/>
            <person name="Paez-Espino D."/>
            <person name="Jungbluth S."/>
            <person name="Walsh D.A."/>
            <person name="Denef V.J."/>
            <person name="McMahon K.D."/>
            <person name="Konstantinidis K.T."/>
            <person name="Eloe-Fadrosh E.A."/>
            <person name="Kyrpides N.C."/>
            <person name="Woyke T."/>
        </authorList>
    </citation>
    <scope>NUCLEOTIDE SEQUENCE</scope>
    <source>
        <strain evidence="2">GVMAG-M-3300013285-6</strain>
    </source>
</reference>
<accession>A0A6C0BHY3</accession>